<proteinExistence type="predicted"/>
<dbReference type="Proteomes" id="UP001519924">
    <property type="component" value="Unassembled WGS sequence"/>
</dbReference>
<dbReference type="EMBL" id="JAHZUY010000077">
    <property type="protein sequence ID" value="MBW8271218.1"/>
    <property type="molecule type" value="Genomic_DNA"/>
</dbReference>
<evidence type="ECO:0000313" key="2">
    <source>
        <dbReference type="Proteomes" id="UP001519924"/>
    </source>
</evidence>
<organism evidence="1 2">
    <name type="scientific">Caldovatus aquaticus</name>
    <dbReference type="NCBI Taxonomy" id="2865671"/>
    <lineage>
        <taxon>Bacteria</taxon>
        <taxon>Pseudomonadati</taxon>
        <taxon>Pseudomonadota</taxon>
        <taxon>Alphaproteobacteria</taxon>
        <taxon>Acetobacterales</taxon>
        <taxon>Roseomonadaceae</taxon>
        <taxon>Caldovatus</taxon>
    </lineage>
</organism>
<name>A0ABS7F6H1_9PROT</name>
<comment type="caution">
    <text evidence="1">The sequence shown here is derived from an EMBL/GenBank/DDBJ whole genome shotgun (WGS) entry which is preliminary data.</text>
</comment>
<dbReference type="RefSeq" id="WP_220118993.1">
    <property type="nucleotide sequence ID" value="NZ_JAHZUY010000077.1"/>
</dbReference>
<sequence>MAEQLAEAVANGRVIGPDLSEAQARLALLQLDAPKALEALAALVAEAEPQSEQRQWAERSLSQLTRLWHLVLTGMPAGAERLELQRRAEAALAGPIDATAASTARVMALADVLAHGRRPGAERELLERTLAAGCGGFVVWQRLLAALLGELQEAPSPAAIARALAPPPAPQEMRGASSGLGNGALDLLRYRLQCAVVLASLRWGLDRIGEARWSESERALAAALSSSRIPPWAFAIELALQQALAPIARMPVAAAARHLILLARGRFPRLPGQTRLWTAPVSEAEEARRKIVEAMLNVLKVTGMPAAQTLAMTLMERLPETRSFWEDEIFRKDVCSFLLVQVNDLPDPARSRIRALCGIGLRDWPTARANFATLAALEPTAIGATSYCDPEAVPALLSRPEDKSLKIADLRWEVLRKAESVPAGPVIVTSGNAAYLRRFGPPYAAALREALESAAHPPGVLHLHLIGEPEKERDTILAIAEALPGFSVTLSYEPVCVEASYWFATARFLRLSALRSRSEFADRTVVVTDFDHAWTEPPAAFLARAMPGADVGLRLGRRVAIRSRGGAKFELQYPLLQPWWNVSAHCVAVAPNANGQRFAAILSRVAEAALHDALMRDAAGQGGEANWGIDQAILFAVHRHVESHHPEIAIADLLEYETS</sequence>
<accession>A0ABS7F6H1</accession>
<reference evidence="1 2" key="1">
    <citation type="submission" date="2021-08" db="EMBL/GenBank/DDBJ databases">
        <title>Caldovatus sediminis gen. nov., sp. nov., a moderately thermophilic bacterium isolated from a hot spring.</title>
        <authorList>
            <person name="Hu C.-J."/>
            <person name="Li W.-J."/>
            <person name="Xian W.-D."/>
        </authorList>
    </citation>
    <scope>NUCLEOTIDE SEQUENCE [LARGE SCALE GENOMIC DNA]</scope>
    <source>
        <strain evidence="1 2">SYSU G05006</strain>
    </source>
</reference>
<protein>
    <submittedName>
        <fullName evidence="1">Uncharacterized protein</fullName>
    </submittedName>
</protein>
<evidence type="ECO:0000313" key="1">
    <source>
        <dbReference type="EMBL" id="MBW8271218.1"/>
    </source>
</evidence>
<gene>
    <name evidence="1" type="ORF">K1J50_17205</name>
</gene>
<keyword evidence="2" id="KW-1185">Reference proteome</keyword>